<reference evidence="4" key="1">
    <citation type="journal article" date="2019" name="Int. J. Syst. Evol. Microbiol.">
        <title>The Global Catalogue of Microorganisms (GCM) 10K type strain sequencing project: providing services to taxonomists for standard genome sequencing and annotation.</title>
        <authorList>
            <consortium name="The Broad Institute Genomics Platform"/>
            <consortium name="The Broad Institute Genome Sequencing Center for Infectious Disease"/>
            <person name="Wu L."/>
            <person name="Ma J."/>
        </authorList>
    </citation>
    <scope>NUCLEOTIDE SEQUENCE [LARGE SCALE GENOMIC DNA]</scope>
    <source>
        <strain evidence="4">JCM 13006</strain>
    </source>
</reference>
<sequence length="109" mass="11340">MTMRSWPSRARRALSVTGTTAVLLVGLLTGAATARTAAGTGRFAADATFCAKPGNSGTGSSRQSLDHPAEYLRHYRLAGCTASDGGTNAWDNPPSWAQDSSRLAVSPWG</sequence>
<evidence type="ECO:0000259" key="2">
    <source>
        <dbReference type="Pfam" id="PF05270"/>
    </source>
</evidence>
<evidence type="ECO:0000313" key="3">
    <source>
        <dbReference type="EMBL" id="GAA4877283.1"/>
    </source>
</evidence>
<gene>
    <name evidence="3" type="ORF">GCM10023235_66510</name>
</gene>
<protein>
    <recommendedName>
        <fullName evidence="2">Alpha-L-arabinofuranosidase B arabinose-binding domain-containing protein</fullName>
    </recommendedName>
</protein>
<dbReference type="RefSeq" id="WP_345700605.1">
    <property type="nucleotide sequence ID" value="NZ_BAABIS010000001.1"/>
</dbReference>
<dbReference type="Gene3D" id="2.80.10.50">
    <property type="match status" value="1"/>
</dbReference>
<keyword evidence="4" id="KW-1185">Reference proteome</keyword>
<proteinExistence type="predicted"/>
<feature type="region of interest" description="Disordered" evidence="1">
    <location>
        <begin position="84"/>
        <end position="109"/>
    </location>
</feature>
<evidence type="ECO:0000313" key="4">
    <source>
        <dbReference type="Proteomes" id="UP001501752"/>
    </source>
</evidence>
<dbReference type="SUPFAM" id="SSF110221">
    <property type="entry name" value="AbfB domain"/>
    <property type="match status" value="1"/>
</dbReference>
<dbReference type="EMBL" id="BAABIS010000001">
    <property type="protein sequence ID" value="GAA4877283.1"/>
    <property type="molecule type" value="Genomic_DNA"/>
</dbReference>
<organism evidence="3 4">
    <name type="scientific">Kitasatospora terrestris</name>
    <dbReference type="NCBI Taxonomy" id="258051"/>
    <lineage>
        <taxon>Bacteria</taxon>
        <taxon>Bacillati</taxon>
        <taxon>Actinomycetota</taxon>
        <taxon>Actinomycetes</taxon>
        <taxon>Kitasatosporales</taxon>
        <taxon>Streptomycetaceae</taxon>
        <taxon>Kitasatospora</taxon>
    </lineage>
</organism>
<dbReference type="Proteomes" id="UP001501752">
    <property type="component" value="Unassembled WGS sequence"/>
</dbReference>
<dbReference type="InterPro" id="IPR007934">
    <property type="entry name" value="AbfB_ABD"/>
</dbReference>
<comment type="caution">
    <text evidence="3">The sequence shown here is derived from an EMBL/GenBank/DDBJ whole genome shotgun (WGS) entry which is preliminary data.</text>
</comment>
<dbReference type="InterPro" id="IPR036195">
    <property type="entry name" value="AbfB_ABD_sf"/>
</dbReference>
<dbReference type="Pfam" id="PF05270">
    <property type="entry name" value="AbfB"/>
    <property type="match status" value="1"/>
</dbReference>
<feature type="compositionally biased region" description="Polar residues" evidence="1">
    <location>
        <begin position="84"/>
        <end position="103"/>
    </location>
</feature>
<accession>A0ABP9EGR5</accession>
<evidence type="ECO:0000256" key="1">
    <source>
        <dbReference type="SAM" id="MobiDB-lite"/>
    </source>
</evidence>
<name>A0ABP9EGR5_9ACTN</name>
<feature type="domain" description="Alpha-L-arabinofuranosidase B arabinose-binding" evidence="2">
    <location>
        <begin position="35"/>
        <end position="97"/>
    </location>
</feature>